<dbReference type="GO" id="GO:0004843">
    <property type="term" value="F:cysteine-type deubiquitinase activity"/>
    <property type="evidence" value="ECO:0007669"/>
    <property type="project" value="InterPro"/>
</dbReference>
<evidence type="ECO:0000313" key="3">
    <source>
        <dbReference type="EMBL" id="GIQ87229.1"/>
    </source>
</evidence>
<dbReference type="EMBL" id="BDIP01003073">
    <property type="protein sequence ID" value="GIQ87229.1"/>
    <property type="molecule type" value="Genomic_DNA"/>
</dbReference>
<organism evidence="3 4">
    <name type="scientific">Kipferlia bialata</name>
    <dbReference type="NCBI Taxonomy" id="797122"/>
    <lineage>
        <taxon>Eukaryota</taxon>
        <taxon>Metamonada</taxon>
        <taxon>Carpediemonas-like organisms</taxon>
        <taxon>Kipferlia</taxon>
    </lineage>
</organism>
<evidence type="ECO:0000256" key="1">
    <source>
        <dbReference type="SAM" id="MobiDB-lite"/>
    </source>
</evidence>
<dbReference type="InterPro" id="IPR050164">
    <property type="entry name" value="Peptidase_C19"/>
</dbReference>
<feature type="non-terminal residue" evidence="3">
    <location>
        <position position="1"/>
    </location>
</feature>
<dbReference type="GO" id="GO:0005634">
    <property type="term" value="C:nucleus"/>
    <property type="evidence" value="ECO:0007669"/>
    <property type="project" value="TreeGrafter"/>
</dbReference>
<gene>
    <name evidence="3" type="ORF">KIPB_009227</name>
</gene>
<dbReference type="PROSITE" id="PS50235">
    <property type="entry name" value="USP_3"/>
    <property type="match status" value="1"/>
</dbReference>
<dbReference type="SUPFAM" id="SSF54001">
    <property type="entry name" value="Cysteine proteinases"/>
    <property type="match status" value="1"/>
</dbReference>
<reference evidence="3 4" key="1">
    <citation type="journal article" date="2018" name="PLoS ONE">
        <title>The draft genome of Kipferlia bialata reveals reductive genome evolution in fornicate parasites.</title>
        <authorList>
            <person name="Tanifuji G."/>
            <person name="Takabayashi S."/>
            <person name="Kume K."/>
            <person name="Takagi M."/>
            <person name="Nakayama T."/>
            <person name="Kamikawa R."/>
            <person name="Inagaki Y."/>
            <person name="Hashimoto T."/>
        </authorList>
    </citation>
    <scope>NUCLEOTIDE SEQUENCE [LARGE SCALE GENOMIC DNA]</scope>
    <source>
        <strain evidence="3">NY0173</strain>
    </source>
</reference>
<feature type="compositionally biased region" description="Basic residues" evidence="1">
    <location>
        <begin position="94"/>
        <end position="103"/>
    </location>
</feature>
<comment type="caution">
    <text evidence="3">The sequence shown here is derived from an EMBL/GenBank/DDBJ whole genome shotgun (WGS) entry which is preliminary data.</text>
</comment>
<keyword evidence="4" id="KW-1185">Reference proteome</keyword>
<dbReference type="Gene3D" id="3.90.70.10">
    <property type="entry name" value="Cysteine proteinases"/>
    <property type="match status" value="1"/>
</dbReference>
<feature type="compositionally biased region" description="Polar residues" evidence="1">
    <location>
        <begin position="154"/>
        <end position="165"/>
    </location>
</feature>
<accession>A0A9K3D4R1</accession>
<protein>
    <recommendedName>
        <fullName evidence="2">USP domain-containing protein</fullName>
    </recommendedName>
</protein>
<feature type="domain" description="USP" evidence="2">
    <location>
        <begin position="1"/>
        <end position="311"/>
    </location>
</feature>
<dbReference type="GO" id="GO:0005829">
    <property type="term" value="C:cytosol"/>
    <property type="evidence" value="ECO:0007669"/>
    <property type="project" value="TreeGrafter"/>
</dbReference>
<proteinExistence type="predicted"/>
<dbReference type="OrthoDB" id="289038at2759"/>
<dbReference type="CDD" id="cd02257">
    <property type="entry name" value="Peptidase_C19"/>
    <property type="match status" value="1"/>
</dbReference>
<name>A0A9K3D4R1_9EUKA</name>
<feature type="compositionally biased region" description="Low complexity" evidence="1">
    <location>
        <begin position="83"/>
        <end position="93"/>
    </location>
</feature>
<dbReference type="PANTHER" id="PTHR24006">
    <property type="entry name" value="UBIQUITIN CARBOXYL-TERMINAL HYDROLASE"/>
    <property type="match status" value="1"/>
</dbReference>
<dbReference type="InterPro" id="IPR001394">
    <property type="entry name" value="Peptidase_C19_UCH"/>
</dbReference>
<evidence type="ECO:0000259" key="2">
    <source>
        <dbReference type="PROSITE" id="PS50235"/>
    </source>
</evidence>
<dbReference type="InterPro" id="IPR028889">
    <property type="entry name" value="USP"/>
</dbReference>
<feature type="region of interest" description="Disordered" evidence="1">
    <location>
        <begin position="133"/>
        <end position="165"/>
    </location>
</feature>
<dbReference type="AlphaFoldDB" id="A0A9K3D4R1"/>
<dbReference type="Proteomes" id="UP000265618">
    <property type="component" value="Unassembled WGS sequence"/>
</dbReference>
<dbReference type="InterPro" id="IPR038765">
    <property type="entry name" value="Papain-like_cys_pep_sf"/>
</dbReference>
<dbReference type="Pfam" id="PF00443">
    <property type="entry name" value="UCH"/>
    <property type="match status" value="1"/>
</dbReference>
<evidence type="ECO:0000313" key="4">
    <source>
        <dbReference type="Proteomes" id="UP000265618"/>
    </source>
</evidence>
<feature type="region of interest" description="Disordered" evidence="1">
    <location>
        <begin position="81"/>
        <end position="112"/>
    </location>
</feature>
<sequence>WMHEMGVLMAGLAVSDKPISTSSFTSALGWDSLDTHMQQDIGELLHLVHDRLTSDMASEDSTRLKELTTHTITTYVMERERTPTGTKAGTTGTPKRKGHKRPAPKVVSSSAHQSLTLNVPVKGQTTLLGALSTALSPTPIESEGDTGPKRYTGESLQLRSGHQDTPPQTLMIAMRRVGVDPNTYRPIKYPHPVSIPFSMDIEPLFTCPLGQTPQFPSAPPQSPPFSPSLFEYKLAVAVIHSGTASHGHYYALANMGILPHGEAEGEKPYKGWLLFNDRHVREISPAQVHKIVDGEGKSKSESAVMLYYTRTIDTRQWPEKIEAPPKELVADHRANEQVARDLGVTVPRTLAKGYSSVRVITPLYMQQHLKGWGLLNGYGCYYTLSICVARH</sequence>
<dbReference type="GO" id="GO:0016579">
    <property type="term" value="P:protein deubiquitination"/>
    <property type="evidence" value="ECO:0007669"/>
    <property type="project" value="InterPro"/>
</dbReference>